<evidence type="ECO:0000313" key="2">
    <source>
        <dbReference type="Proteomes" id="UP000236370"/>
    </source>
</evidence>
<dbReference type="AlphaFoldDB" id="A0A2J8NK22"/>
<evidence type="ECO:0000313" key="1">
    <source>
        <dbReference type="EMBL" id="PNI72122.1"/>
    </source>
</evidence>
<accession>A0A2J8NK22</accession>
<organism evidence="1 2">
    <name type="scientific">Pan troglodytes</name>
    <name type="common">Chimpanzee</name>
    <dbReference type="NCBI Taxonomy" id="9598"/>
    <lineage>
        <taxon>Eukaryota</taxon>
        <taxon>Metazoa</taxon>
        <taxon>Chordata</taxon>
        <taxon>Craniata</taxon>
        <taxon>Vertebrata</taxon>
        <taxon>Euteleostomi</taxon>
        <taxon>Mammalia</taxon>
        <taxon>Eutheria</taxon>
        <taxon>Euarchontoglires</taxon>
        <taxon>Primates</taxon>
        <taxon>Haplorrhini</taxon>
        <taxon>Catarrhini</taxon>
        <taxon>Hominidae</taxon>
        <taxon>Pan</taxon>
    </lineage>
</organism>
<proteinExistence type="predicted"/>
<reference evidence="1 2" key="1">
    <citation type="submission" date="2017-12" db="EMBL/GenBank/DDBJ databases">
        <title>High-resolution comparative analysis of great ape genomes.</title>
        <authorList>
            <person name="Pollen A."/>
            <person name="Hastie A."/>
            <person name="Hormozdiari F."/>
            <person name="Dougherty M."/>
            <person name="Liu R."/>
            <person name="Chaisson M."/>
            <person name="Hoppe E."/>
            <person name="Hill C."/>
            <person name="Pang A."/>
            <person name="Hillier L."/>
            <person name="Baker C."/>
            <person name="Armstrong J."/>
            <person name="Shendure J."/>
            <person name="Paten B."/>
            <person name="Wilson R."/>
            <person name="Chao H."/>
            <person name="Schneider V."/>
            <person name="Ventura M."/>
            <person name="Kronenberg Z."/>
            <person name="Murali S."/>
            <person name="Gordon D."/>
            <person name="Cantsilieris S."/>
            <person name="Munson K."/>
            <person name="Nelson B."/>
            <person name="Raja A."/>
            <person name="Underwood J."/>
            <person name="Diekhans M."/>
            <person name="Fiddes I."/>
            <person name="Haussler D."/>
            <person name="Eichler E."/>
        </authorList>
    </citation>
    <scope>NUCLEOTIDE SEQUENCE [LARGE SCALE GENOMIC DNA]</scope>
    <source>
        <strain evidence="1">Yerkes chimp pedigree #C0471</strain>
    </source>
</reference>
<dbReference type="EMBL" id="NBAG03000228">
    <property type="protein sequence ID" value="PNI72122.1"/>
    <property type="molecule type" value="Genomic_DNA"/>
</dbReference>
<protein>
    <submittedName>
        <fullName evidence="1">FAXDC2 isoform 5</fullName>
    </submittedName>
</protein>
<comment type="caution">
    <text evidence="1">The sequence shown here is derived from an EMBL/GenBank/DDBJ whole genome shotgun (WGS) entry which is preliminary data.</text>
</comment>
<dbReference type="Proteomes" id="UP000236370">
    <property type="component" value="Unassembled WGS sequence"/>
</dbReference>
<name>A0A2J8NK22_PANTR</name>
<gene>
    <name evidence="1" type="ORF">CK820_G0010159</name>
</gene>
<sequence length="60" mass="6805">MKGEAGHMLHNEKSKQVPSKCLVSSSGASMGFYWWLTQQENLTSSLATEFRSARMNLWIL</sequence>